<dbReference type="PROSITE" id="PS51128">
    <property type="entry name" value="ZF_DKSA_2"/>
    <property type="match status" value="1"/>
</dbReference>
<evidence type="ECO:0000256" key="5">
    <source>
        <dbReference type="SAM" id="MobiDB-lite"/>
    </source>
</evidence>
<dbReference type="PANTHER" id="PTHR33823:SF2">
    <property type="entry name" value="RNA POLYMERASE-BINDING TRANSCRIPTION FACTOR DKSA"/>
    <property type="match status" value="1"/>
</dbReference>
<evidence type="ECO:0000256" key="3">
    <source>
        <dbReference type="ARBA" id="ARBA00022833"/>
    </source>
</evidence>
<proteinExistence type="predicted"/>
<keyword evidence="1" id="KW-0479">Metal-binding</keyword>
<keyword evidence="2" id="KW-0863">Zinc-finger</keyword>
<protein>
    <submittedName>
        <fullName evidence="7">TraR/DksA family transcriptional regulator</fullName>
    </submittedName>
</protein>
<keyword evidence="3" id="KW-0862">Zinc</keyword>
<dbReference type="SUPFAM" id="SSF109635">
    <property type="entry name" value="DnaK suppressor protein DksA, alpha-hairpin domain"/>
    <property type="match status" value="1"/>
</dbReference>
<evidence type="ECO:0000256" key="4">
    <source>
        <dbReference type="PROSITE-ProRule" id="PRU00510"/>
    </source>
</evidence>
<dbReference type="InterPro" id="IPR020458">
    <property type="entry name" value="Znf_DskA_TraR_CS"/>
</dbReference>
<dbReference type="InterPro" id="IPR000962">
    <property type="entry name" value="Znf_DskA_TraR"/>
</dbReference>
<reference evidence="7 8" key="1">
    <citation type="submission" date="2024-09" db="EMBL/GenBank/DDBJ databases">
        <authorList>
            <person name="Sun Q."/>
            <person name="Mori K."/>
        </authorList>
    </citation>
    <scope>NUCLEOTIDE SEQUENCE [LARGE SCALE GENOMIC DNA]</scope>
    <source>
        <strain evidence="7 8">CCM 8654</strain>
    </source>
</reference>
<feature type="zinc finger region" description="dksA C4-type" evidence="4">
    <location>
        <begin position="229"/>
        <end position="253"/>
    </location>
</feature>
<accession>A0ABV6DX08</accession>
<dbReference type="Proteomes" id="UP001589698">
    <property type="component" value="Unassembled WGS sequence"/>
</dbReference>
<gene>
    <name evidence="7" type="ORF">ACFFJG_02120</name>
</gene>
<organism evidence="7 8">
    <name type="scientific">Nocardioides zeicaulis</name>
    <dbReference type="NCBI Taxonomy" id="1776857"/>
    <lineage>
        <taxon>Bacteria</taxon>
        <taxon>Bacillati</taxon>
        <taxon>Actinomycetota</taxon>
        <taxon>Actinomycetes</taxon>
        <taxon>Propionibacteriales</taxon>
        <taxon>Nocardioidaceae</taxon>
        <taxon>Nocardioides</taxon>
    </lineage>
</organism>
<dbReference type="Gene3D" id="1.20.120.910">
    <property type="entry name" value="DksA, coiled-coil domain"/>
    <property type="match status" value="1"/>
</dbReference>
<name>A0ABV6DX08_9ACTN</name>
<sequence>MIGRRGASAEEPAATTKAPARKTAAKKATAKKAPAKKAPATKSPAEKAPAKKAAAKKAPAKKAAAKKAPAKKAPAKKAPATKASAATSTPNTSAKKSAARTTPSTTAAPAAQTPVKKAPVKKTATRKAAPDSLVVLDQESAWTQAELDEVVTELREHQSRLSESVAIAEAELAGLMRDAGDGAGHDQADVGASTFERDHELTVLAKEREALLQIDRALGRIDDGSYGVCESCGNAIGKNRLMAVPHATLCMSCKQREERR</sequence>
<feature type="compositionally biased region" description="Low complexity" evidence="5">
    <location>
        <begin position="9"/>
        <end position="18"/>
    </location>
</feature>
<dbReference type="Pfam" id="PF01258">
    <property type="entry name" value="zf-dskA_traR"/>
    <property type="match status" value="1"/>
</dbReference>
<feature type="compositionally biased region" description="Low complexity" evidence="5">
    <location>
        <begin position="76"/>
        <end position="117"/>
    </location>
</feature>
<feature type="compositionally biased region" description="Basic residues" evidence="5">
    <location>
        <begin position="19"/>
        <end position="35"/>
    </location>
</feature>
<dbReference type="SUPFAM" id="SSF57716">
    <property type="entry name" value="Glucocorticoid receptor-like (DNA-binding domain)"/>
    <property type="match status" value="1"/>
</dbReference>
<evidence type="ECO:0000313" key="7">
    <source>
        <dbReference type="EMBL" id="MFC0221262.1"/>
    </source>
</evidence>
<evidence type="ECO:0000259" key="6">
    <source>
        <dbReference type="Pfam" id="PF01258"/>
    </source>
</evidence>
<evidence type="ECO:0000256" key="2">
    <source>
        <dbReference type="ARBA" id="ARBA00022771"/>
    </source>
</evidence>
<dbReference type="EMBL" id="JBHLXH010000001">
    <property type="protein sequence ID" value="MFC0221262.1"/>
    <property type="molecule type" value="Genomic_DNA"/>
</dbReference>
<feature type="region of interest" description="Disordered" evidence="5">
    <location>
        <begin position="1"/>
        <end position="124"/>
    </location>
</feature>
<dbReference type="PROSITE" id="PS01102">
    <property type="entry name" value="ZF_DKSA_1"/>
    <property type="match status" value="1"/>
</dbReference>
<dbReference type="RefSeq" id="WP_378516960.1">
    <property type="nucleotide sequence ID" value="NZ_CBCSDI010000028.1"/>
</dbReference>
<comment type="caution">
    <text evidence="7">The sequence shown here is derived from an EMBL/GenBank/DDBJ whole genome shotgun (WGS) entry which is preliminary data.</text>
</comment>
<keyword evidence="8" id="KW-1185">Reference proteome</keyword>
<feature type="domain" description="Zinc finger DksA/TraR C4-type" evidence="6">
    <location>
        <begin position="224"/>
        <end position="259"/>
    </location>
</feature>
<evidence type="ECO:0000256" key="1">
    <source>
        <dbReference type="ARBA" id="ARBA00022723"/>
    </source>
</evidence>
<evidence type="ECO:0000313" key="8">
    <source>
        <dbReference type="Proteomes" id="UP001589698"/>
    </source>
</evidence>
<dbReference type="PANTHER" id="PTHR33823">
    <property type="entry name" value="RNA POLYMERASE-BINDING TRANSCRIPTION FACTOR DKSA-RELATED"/>
    <property type="match status" value="1"/>
</dbReference>
<feature type="compositionally biased region" description="Basic residues" evidence="5">
    <location>
        <begin position="53"/>
        <end position="75"/>
    </location>
</feature>
<dbReference type="InterPro" id="IPR037187">
    <property type="entry name" value="DnaK_N"/>
</dbReference>